<dbReference type="InterPro" id="IPR029060">
    <property type="entry name" value="PIN-like_dom_sf"/>
</dbReference>
<evidence type="ECO:0000313" key="3">
    <source>
        <dbReference type="EMBL" id="VFJ69052.1"/>
    </source>
</evidence>
<reference evidence="4" key="1">
    <citation type="submission" date="2019-02" db="EMBL/GenBank/DDBJ databases">
        <authorList>
            <person name="Gruber-Vodicka R. H."/>
            <person name="Seah K. B. B."/>
        </authorList>
    </citation>
    <scope>NUCLEOTIDE SEQUENCE</scope>
    <source>
        <strain evidence="2">BECK_BZ163</strain>
        <strain evidence="4">BECK_BZ164</strain>
        <strain evidence="3">BECK_BZ165</strain>
    </source>
</reference>
<dbReference type="SUPFAM" id="SSF88723">
    <property type="entry name" value="PIN domain-like"/>
    <property type="match status" value="1"/>
</dbReference>
<dbReference type="InterPro" id="IPR002716">
    <property type="entry name" value="PIN_dom"/>
</dbReference>
<dbReference type="EMBL" id="CAADFA010000509">
    <property type="protein sequence ID" value="VFJ69052.1"/>
    <property type="molecule type" value="Genomic_DNA"/>
</dbReference>
<dbReference type="EMBL" id="CAADEZ010000496">
    <property type="protein sequence ID" value="VFJ69038.1"/>
    <property type="molecule type" value="Genomic_DNA"/>
</dbReference>
<dbReference type="InterPro" id="IPR002850">
    <property type="entry name" value="PIN_toxin-like"/>
</dbReference>
<sequence length="123" mass="14081">MPKGGACGFIVDAWRAGLFTACLSNALAYEYDDVLSRKLSERRWYVIRPLLAELVGNHAEFVTIRFSWRPSSPDGGDEHIIDCAMNTNAPIITSNERDFREAERSRRLKVMTPVRFLEYLVNQ</sequence>
<dbReference type="EMBL" id="CAADFL010000501">
    <property type="protein sequence ID" value="VFK17772.1"/>
    <property type="molecule type" value="Genomic_DNA"/>
</dbReference>
<protein>
    <submittedName>
        <fullName evidence="4">Predicted nucleic acid-binding protein, contains PIN domain</fullName>
    </submittedName>
</protein>
<dbReference type="PANTHER" id="PTHR34610:SF3">
    <property type="entry name" value="SSL7007 PROTEIN"/>
    <property type="match status" value="1"/>
</dbReference>
<accession>A0A450WL57</accession>
<evidence type="ECO:0000313" key="2">
    <source>
        <dbReference type="EMBL" id="VFJ69038.1"/>
    </source>
</evidence>
<feature type="domain" description="PIN" evidence="1">
    <location>
        <begin position="3"/>
        <end position="95"/>
    </location>
</feature>
<evidence type="ECO:0000259" key="1">
    <source>
        <dbReference type="Pfam" id="PF13470"/>
    </source>
</evidence>
<evidence type="ECO:0000313" key="4">
    <source>
        <dbReference type="EMBL" id="VFK17772.1"/>
    </source>
</evidence>
<proteinExistence type="predicted"/>
<organism evidence="4">
    <name type="scientific">Candidatus Kentrum sp. FM</name>
    <dbReference type="NCBI Taxonomy" id="2126340"/>
    <lineage>
        <taxon>Bacteria</taxon>
        <taxon>Pseudomonadati</taxon>
        <taxon>Pseudomonadota</taxon>
        <taxon>Gammaproteobacteria</taxon>
        <taxon>Candidatus Kentrum</taxon>
    </lineage>
</organism>
<dbReference type="Pfam" id="PF13470">
    <property type="entry name" value="PIN_3"/>
    <property type="match status" value="1"/>
</dbReference>
<name>A0A450WL57_9GAMM</name>
<gene>
    <name evidence="2" type="ORF">BECKFM1743A_GA0114220_104964</name>
    <name evidence="4" type="ORF">BECKFM1743B_GA0114221_105014</name>
    <name evidence="3" type="ORF">BECKFM1743C_GA0114222_105094</name>
</gene>
<dbReference type="AlphaFoldDB" id="A0A450WL57"/>
<dbReference type="PANTHER" id="PTHR34610">
    <property type="entry name" value="SSL7007 PROTEIN"/>
    <property type="match status" value="1"/>
</dbReference>